<keyword evidence="5" id="KW-1185">Reference proteome</keyword>
<organism evidence="4 5">
    <name type="scientific">Cereibacter azotoformans</name>
    <dbReference type="NCBI Taxonomy" id="43057"/>
    <lineage>
        <taxon>Bacteria</taxon>
        <taxon>Pseudomonadati</taxon>
        <taxon>Pseudomonadota</taxon>
        <taxon>Alphaproteobacteria</taxon>
        <taxon>Rhodobacterales</taxon>
        <taxon>Paracoccaceae</taxon>
        <taxon>Cereibacter</taxon>
    </lineage>
</organism>
<dbReference type="Proteomes" id="UP000244060">
    <property type="component" value="Unassembled WGS sequence"/>
</dbReference>
<dbReference type="SUPFAM" id="SSF53300">
    <property type="entry name" value="vWA-like"/>
    <property type="match status" value="1"/>
</dbReference>
<name>A0A2T5JWU6_9RHOB</name>
<protein>
    <submittedName>
        <fullName evidence="4">Flp pilus assembly protein TadG</fullName>
    </submittedName>
</protein>
<dbReference type="InterPro" id="IPR036465">
    <property type="entry name" value="vWFA_dom_sf"/>
</dbReference>
<gene>
    <name evidence="4" type="ORF">C8J28_1169</name>
</gene>
<evidence type="ECO:0000256" key="1">
    <source>
        <dbReference type="SAM" id="MobiDB-lite"/>
    </source>
</evidence>
<proteinExistence type="predicted"/>
<dbReference type="Gene3D" id="3.40.50.410">
    <property type="entry name" value="von Willebrand factor, type A domain"/>
    <property type="match status" value="1"/>
</dbReference>
<dbReference type="RefSeq" id="WP_181318530.1">
    <property type="nucleotide sequence ID" value="NZ_CP090021.1"/>
</dbReference>
<keyword evidence="2" id="KW-0472">Membrane</keyword>
<sequence>MAQFNISVPRESDVTACPAGRSQGCAARFARSEEGSILVFGLMLFILMLMLGGFAVDVMSFEAKRTDLQQAVDRCALTAAALAQTRDPEEVVEDCMLKAGKADYVTLIDHDEGLNYREVVVTAQQPTKPLFAHMLGIDSLTAPAATKAEQKVTNVEIVMVLDVSGSMVRDSYSRPTDKLKNLKAAAKEFVDTMLAKDLNHRISIAIVPYNGQVNLGKSLRQKFNIYDNNGVTYMDCVDMPASVYASTGLSRTVKMPMTANADTFSAAFSNARTGGTPPDTYSGPKTSEAQPTPGNRWCLPTAANVVRLPTGSISSLQASIDGLEGNGATSINAGMKVGLSLLDPSARPMFSEFVGSGEIQSYFHGRPFDYTDEEVMKVMIVMTDGEHFEEERVNDGYRVGDSPIYRSSDGEYLSLKLSNGKFYWPYDNTTTNSAAKGKSPTQLTWQQVWASYRTSYIAWQLYSRRPGFKSSDRLAAYTAQMNAFRTLTPISTMDAQLQALCNLAKSNNVTIFGIAFEAPANGKTQIQNCSTSRSSHYFDASGLEIQTAFRAIASQISYLRLSQ</sequence>
<evidence type="ECO:0000256" key="2">
    <source>
        <dbReference type="SAM" id="Phobius"/>
    </source>
</evidence>
<dbReference type="EMBL" id="QAOT01000016">
    <property type="protein sequence ID" value="PTR14538.1"/>
    <property type="molecule type" value="Genomic_DNA"/>
</dbReference>
<evidence type="ECO:0000259" key="3">
    <source>
        <dbReference type="Pfam" id="PF13400"/>
    </source>
</evidence>
<dbReference type="InterPro" id="IPR028087">
    <property type="entry name" value="Tad_N"/>
</dbReference>
<dbReference type="AlphaFoldDB" id="A0A2T5JWU6"/>
<keyword evidence="2" id="KW-1133">Transmembrane helix</keyword>
<keyword evidence="2" id="KW-0812">Transmembrane</keyword>
<evidence type="ECO:0000313" key="4">
    <source>
        <dbReference type="EMBL" id="PTR14538.1"/>
    </source>
</evidence>
<evidence type="ECO:0000313" key="5">
    <source>
        <dbReference type="Proteomes" id="UP000244060"/>
    </source>
</evidence>
<feature type="region of interest" description="Disordered" evidence="1">
    <location>
        <begin position="270"/>
        <end position="295"/>
    </location>
</feature>
<comment type="caution">
    <text evidence="4">The sequence shown here is derived from an EMBL/GenBank/DDBJ whole genome shotgun (WGS) entry which is preliminary data.</text>
</comment>
<accession>A0A2T5JWU6</accession>
<feature type="transmembrane region" description="Helical" evidence="2">
    <location>
        <begin position="37"/>
        <end position="56"/>
    </location>
</feature>
<reference evidence="4 5" key="1">
    <citation type="submission" date="2018-04" db="EMBL/GenBank/DDBJ databases">
        <title>Genomic Encyclopedia of Type Strains, Phase III (KMG-III): the genomes of soil and plant-associated and newly described type strains.</title>
        <authorList>
            <person name="Whitman W."/>
        </authorList>
    </citation>
    <scope>NUCLEOTIDE SEQUENCE [LARGE SCALE GENOMIC DNA]</scope>
    <source>
        <strain evidence="4 5">KA25</strain>
    </source>
</reference>
<feature type="domain" description="Putative Flp pilus-assembly TadG-like N-terminal" evidence="3">
    <location>
        <begin position="35"/>
        <end position="81"/>
    </location>
</feature>
<feature type="compositionally biased region" description="Polar residues" evidence="1">
    <location>
        <begin position="283"/>
        <end position="293"/>
    </location>
</feature>
<dbReference type="Pfam" id="PF13400">
    <property type="entry name" value="Tad"/>
    <property type="match status" value="1"/>
</dbReference>